<evidence type="ECO:0000313" key="1">
    <source>
        <dbReference type="EMBL" id="JAB64656.1"/>
    </source>
</evidence>
<proteinExistence type="predicted"/>
<dbReference type="Gene3D" id="3.30.420.10">
    <property type="entry name" value="Ribonuclease H-like superfamily/Ribonuclease H"/>
    <property type="match status" value="1"/>
</dbReference>
<reference evidence="1" key="1">
    <citation type="submission" date="2013-07" db="EMBL/GenBank/DDBJ databases">
        <title>Midgut Transcriptome Profiling of Anoplphora glabripennis, a Lignocellulose Degrading, Wood-Boring Cerambycid.</title>
        <authorList>
            <person name="Scully E.D."/>
            <person name="Hoover K."/>
            <person name="Carlson J.E."/>
            <person name="Tien M."/>
            <person name="Geib S.M."/>
        </authorList>
    </citation>
    <scope>NUCLEOTIDE SEQUENCE</scope>
</reference>
<organism evidence="1">
    <name type="scientific">Anoplophora glabripennis</name>
    <name type="common">Asian longhorn beetle</name>
    <name type="synonym">Anoplophora nobilis</name>
    <dbReference type="NCBI Taxonomy" id="217634"/>
    <lineage>
        <taxon>Eukaryota</taxon>
        <taxon>Metazoa</taxon>
        <taxon>Ecdysozoa</taxon>
        <taxon>Arthropoda</taxon>
        <taxon>Hexapoda</taxon>
        <taxon>Insecta</taxon>
        <taxon>Pterygota</taxon>
        <taxon>Neoptera</taxon>
        <taxon>Endopterygota</taxon>
        <taxon>Coleoptera</taxon>
        <taxon>Polyphaga</taxon>
        <taxon>Cucujiformia</taxon>
        <taxon>Chrysomeloidea</taxon>
        <taxon>Cerambycidae</taxon>
        <taxon>Lamiinae</taxon>
        <taxon>Lamiini</taxon>
        <taxon>Anoplophora</taxon>
    </lineage>
</organism>
<evidence type="ECO:0008006" key="2">
    <source>
        <dbReference type="Google" id="ProtNLM"/>
    </source>
</evidence>
<dbReference type="PANTHER" id="PTHR47326:SF1">
    <property type="entry name" value="HTH PSQ-TYPE DOMAIN-CONTAINING PROTEIN"/>
    <property type="match status" value="1"/>
</dbReference>
<dbReference type="PANTHER" id="PTHR47326">
    <property type="entry name" value="TRANSPOSABLE ELEMENT TC3 TRANSPOSASE-LIKE PROTEIN"/>
    <property type="match status" value="1"/>
</dbReference>
<dbReference type="InterPro" id="IPR036397">
    <property type="entry name" value="RNaseH_sf"/>
</dbReference>
<sequence length="112" mass="12829">MWCAMSASKIIGPYFENRPGVAQTVNSDRYCAMLRTFLVPQLEEFDGFNQDTWFQQDGATAHTAWASMEVVRELFLEKVISRFGDLHWPARSPDLTPLDFFFVGISQKLSLC</sequence>
<name>V5I8Z8_ANOGL</name>
<accession>V5I8Z8</accession>
<dbReference type="GO" id="GO:0003676">
    <property type="term" value="F:nucleic acid binding"/>
    <property type="evidence" value="ECO:0007669"/>
    <property type="project" value="InterPro"/>
</dbReference>
<protein>
    <recommendedName>
        <fullName evidence="2">Transposable element Tc3 transposase</fullName>
    </recommendedName>
</protein>
<dbReference type="AlphaFoldDB" id="V5I8Z8"/>
<dbReference type="EMBL" id="GALX01003810">
    <property type="protein sequence ID" value="JAB64656.1"/>
    <property type="molecule type" value="Transcribed_RNA"/>
</dbReference>